<proteinExistence type="predicted"/>
<protein>
    <recommendedName>
        <fullName evidence="1">Endonuclease GajA/Old nuclease/RecF-like AAA domain-containing protein</fullName>
    </recommendedName>
</protein>
<comment type="caution">
    <text evidence="2">The sequence shown here is derived from an EMBL/GenBank/DDBJ whole genome shotgun (WGS) entry which is preliminary data.</text>
</comment>
<dbReference type="SUPFAM" id="SSF52540">
    <property type="entry name" value="P-loop containing nucleoside triphosphate hydrolases"/>
    <property type="match status" value="1"/>
</dbReference>
<dbReference type="PANTHER" id="PTHR43581">
    <property type="entry name" value="ATP/GTP PHOSPHATASE"/>
    <property type="match status" value="1"/>
</dbReference>
<reference evidence="3" key="1">
    <citation type="submission" date="2017-05" db="EMBL/GenBank/DDBJ databases">
        <title>Physiological properties and genetic analysis related to exopolysaccharide production of fresh-water unicellular cyanobacterium Aphanothece sacrum, Suizenji Nori, that has been cultured as a food source in Japan.</title>
        <authorList>
            <person name="Kanesaki Y."/>
            <person name="Yoshikawa S."/>
            <person name="Ohki K."/>
        </authorList>
    </citation>
    <scope>NUCLEOTIDE SEQUENCE [LARGE SCALE GENOMIC DNA]</scope>
    <source>
        <strain evidence="3">FPU1</strain>
    </source>
</reference>
<dbReference type="EMBL" id="BDQK01000007">
    <property type="protein sequence ID" value="GBF80377.1"/>
    <property type="molecule type" value="Genomic_DNA"/>
</dbReference>
<evidence type="ECO:0000313" key="3">
    <source>
        <dbReference type="Proteomes" id="UP000287247"/>
    </source>
</evidence>
<dbReference type="Gene3D" id="3.40.50.300">
    <property type="entry name" value="P-loop containing nucleotide triphosphate hydrolases"/>
    <property type="match status" value="1"/>
</dbReference>
<organism evidence="2 3">
    <name type="scientific">Aphanothece sacrum FPU1</name>
    <dbReference type="NCBI Taxonomy" id="1920663"/>
    <lineage>
        <taxon>Bacteria</taxon>
        <taxon>Bacillati</taxon>
        <taxon>Cyanobacteriota</taxon>
        <taxon>Cyanophyceae</taxon>
        <taxon>Oscillatoriophycideae</taxon>
        <taxon>Chroococcales</taxon>
        <taxon>Aphanothecaceae</taxon>
        <taxon>Aphanothece</taxon>
    </lineage>
</organism>
<dbReference type="OrthoDB" id="9801813at2"/>
<feature type="domain" description="Endonuclease GajA/Old nuclease/RecF-like AAA" evidence="1">
    <location>
        <begin position="1"/>
        <end position="328"/>
    </location>
</feature>
<name>A0A401IGF8_APHSA</name>
<dbReference type="InterPro" id="IPR051396">
    <property type="entry name" value="Bact_Antivir_Def_Nuclease"/>
</dbReference>
<dbReference type="InterPro" id="IPR041685">
    <property type="entry name" value="AAA_GajA/Old/RecF-like"/>
</dbReference>
<dbReference type="RefSeq" id="WP_124974124.1">
    <property type="nucleotide sequence ID" value="NZ_BDQK01000007.1"/>
</dbReference>
<dbReference type="AlphaFoldDB" id="A0A401IGF8"/>
<dbReference type="Proteomes" id="UP000287247">
    <property type="component" value="Unassembled WGS sequence"/>
</dbReference>
<evidence type="ECO:0000313" key="2">
    <source>
        <dbReference type="EMBL" id="GBF80377.1"/>
    </source>
</evidence>
<dbReference type="Pfam" id="PF13175">
    <property type="entry name" value="AAA_15"/>
    <property type="match status" value="1"/>
</dbReference>
<accession>A0A401IGF8</accession>
<dbReference type="PANTHER" id="PTHR43581:SF4">
    <property type="entry name" value="ATP_GTP PHOSPHATASE"/>
    <property type="match status" value="1"/>
</dbReference>
<sequence length="380" mass="43537">MIKDIEIENFRCFEHTKIEGFERVNLIGGKNNSGKTALLEAILLNQSPQSKTIFLLRQLRRESEDFSKASPKKTWDNFFLNNQTEKIVKIITKSLDNNTQAISFSVTKEINLYELLELFKTGNLNFEKITPRNFDEKNISSLLFDKDTGSKLIINIQKKNSLGEVINIKGSDIQLISTDTGIFYTKHSKNSPKINDLITSSLSMSSDMLAQEYDKADVENRSSIILDCLKIIDSSLETMKTFSIGQPQLYLKRKNENYLPISLFGDAINRIVEIILCFINNKSSPLLIDEIENGIHYTNHKDFWKALFELSKELNVQIFATTHSLEMIKAFRDIGLKYYPDSGAYFEMARHYKTGQIIGIKRDLETLDYAIEHAKGVRGE</sequence>
<gene>
    <name evidence="2" type="ORF">AsFPU1_1778</name>
</gene>
<keyword evidence="3" id="KW-1185">Reference proteome</keyword>
<evidence type="ECO:0000259" key="1">
    <source>
        <dbReference type="Pfam" id="PF13175"/>
    </source>
</evidence>
<dbReference type="InterPro" id="IPR027417">
    <property type="entry name" value="P-loop_NTPase"/>
</dbReference>